<reference evidence="1" key="1">
    <citation type="submission" date="2023-10" db="EMBL/GenBank/DDBJ databases">
        <title>Genome assembly of Pristionchus species.</title>
        <authorList>
            <person name="Yoshida K."/>
            <person name="Sommer R.J."/>
        </authorList>
    </citation>
    <scope>NUCLEOTIDE SEQUENCE</scope>
    <source>
        <strain evidence="1">RS0144</strain>
    </source>
</reference>
<organism evidence="1 2">
    <name type="scientific">Pristionchus entomophagus</name>
    <dbReference type="NCBI Taxonomy" id="358040"/>
    <lineage>
        <taxon>Eukaryota</taxon>
        <taxon>Metazoa</taxon>
        <taxon>Ecdysozoa</taxon>
        <taxon>Nematoda</taxon>
        <taxon>Chromadorea</taxon>
        <taxon>Rhabditida</taxon>
        <taxon>Rhabditina</taxon>
        <taxon>Diplogasteromorpha</taxon>
        <taxon>Diplogasteroidea</taxon>
        <taxon>Neodiplogasteridae</taxon>
        <taxon>Pristionchus</taxon>
    </lineage>
</organism>
<sequence>MCPAALPNLKELYDQLFEKEREHQVACIEYDRKITEVRDDLYKRIHEEIDTSNSSFYGPSSTISRRNVRVDVFHAESSSVG</sequence>
<dbReference type="EMBL" id="BTSX01000002">
    <property type="protein sequence ID" value="GMS83229.1"/>
    <property type="molecule type" value="Genomic_DNA"/>
</dbReference>
<evidence type="ECO:0008006" key="3">
    <source>
        <dbReference type="Google" id="ProtNLM"/>
    </source>
</evidence>
<protein>
    <recommendedName>
        <fullName evidence="3">Inhibitor of growth protein N-terminal histone-binding domain-containing protein</fullName>
    </recommendedName>
</protein>
<dbReference type="Proteomes" id="UP001432027">
    <property type="component" value="Unassembled WGS sequence"/>
</dbReference>
<comment type="caution">
    <text evidence="1">The sequence shown here is derived from an EMBL/GenBank/DDBJ whole genome shotgun (WGS) entry which is preliminary data.</text>
</comment>
<dbReference type="AlphaFoldDB" id="A0AAV5SSQ5"/>
<proteinExistence type="predicted"/>
<gene>
    <name evidence="1" type="ORF">PENTCL1PPCAC_5404</name>
</gene>
<name>A0AAV5SSQ5_9BILA</name>
<evidence type="ECO:0000313" key="2">
    <source>
        <dbReference type="Proteomes" id="UP001432027"/>
    </source>
</evidence>
<evidence type="ECO:0000313" key="1">
    <source>
        <dbReference type="EMBL" id="GMS83229.1"/>
    </source>
</evidence>
<keyword evidence="2" id="KW-1185">Reference proteome</keyword>
<accession>A0AAV5SSQ5</accession>